<dbReference type="InterPro" id="IPR052714">
    <property type="entry name" value="MFS_Exporter"/>
</dbReference>
<dbReference type="GO" id="GO:0022857">
    <property type="term" value="F:transmembrane transporter activity"/>
    <property type="evidence" value="ECO:0007669"/>
    <property type="project" value="InterPro"/>
</dbReference>
<dbReference type="SUPFAM" id="SSF103473">
    <property type="entry name" value="MFS general substrate transporter"/>
    <property type="match status" value="1"/>
</dbReference>
<keyword evidence="2 4" id="KW-1133">Transmembrane helix</keyword>
<organism evidence="6 7">
    <name type="scientific">Flavobacterium nitrogenifigens</name>
    <dbReference type="NCBI Taxonomy" id="1617283"/>
    <lineage>
        <taxon>Bacteria</taxon>
        <taxon>Pseudomonadati</taxon>
        <taxon>Bacteroidota</taxon>
        <taxon>Flavobacteriia</taxon>
        <taxon>Flavobacteriales</taxon>
        <taxon>Flavobacteriaceae</taxon>
        <taxon>Flavobacterium</taxon>
    </lineage>
</organism>
<dbReference type="NCBIfam" id="NF009048">
    <property type="entry name" value="PRK12382.1"/>
    <property type="match status" value="1"/>
</dbReference>
<dbReference type="InterPro" id="IPR011701">
    <property type="entry name" value="MFS"/>
</dbReference>
<feature type="transmembrane region" description="Helical" evidence="4">
    <location>
        <begin position="310"/>
        <end position="333"/>
    </location>
</feature>
<dbReference type="InterPro" id="IPR020846">
    <property type="entry name" value="MFS_dom"/>
</dbReference>
<dbReference type="PANTHER" id="PTHR23531">
    <property type="entry name" value="QUINOLENE RESISTANCE PROTEIN NORA"/>
    <property type="match status" value="1"/>
</dbReference>
<evidence type="ECO:0000313" key="6">
    <source>
        <dbReference type="EMBL" id="SMO46194.1"/>
    </source>
</evidence>
<dbReference type="OrthoDB" id="322544at2"/>
<dbReference type="AlphaFoldDB" id="A0A521BGF9"/>
<dbReference type="InterPro" id="IPR036259">
    <property type="entry name" value="MFS_trans_sf"/>
</dbReference>
<evidence type="ECO:0000259" key="5">
    <source>
        <dbReference type="PROSITE" id="PS50850"/>
    </source>
</evidence>
<dbReference type="PANTHER" id="PTHR23531:SF1">
    <property type="entry name" value="QUINOLENE RESISTANCE PROTEIN NORA"/>
    <property type="match status" value="1"/>
</dbReference>
<feature type="transmembrane region" description="Helical" evidence="4">
    <location>
        <begin position="125"/>
        <end position="147"/>
    </location>
</feature>
<dbReference type="Gene3D" id="1.20.1250.20">
    <property type="entry name" value="MFS general substrate transporter like domains"/>
    <property type="match status" value="1"/>
</dbReference>
<keyword evidence="7" id="KW-1185">Reference proteome</keyword>
<protein>
    <submittedName>
        <fullName evidence="6">Predicted arabinose efflux permease, MFS family</fullName>
    </submittedName>
</protein>
<feature type="transmembrane region" description="Helical" evidence="4">
    <location>
        <begin position="21"/>
        <end position="47"/>
    </location>
</feature>
<keyword evidence="3 4" id="KW-0472">Membrane</keyword>
<proteinExistence type="predicted"/>
<evidence type="ECO:0000256" key="3">
    <source>
        <dbReference type="ARBA" id="ARBA00023136"/>
    </source>
</evidence>
<feature type="transmembrane region" description="Helical" evidence="4">
    <location>
        <begin position="183"/>
        <end position="202"/>
    </location>
</feature>
<feature type="transmembrane region" description="Helical" evidence="4">
    <location>
        <begin position="159"/>
        <end position="177"/>
    </location>
</feature>
<dbReference type="Proteomes" id="UP000319267">
    <property type="component" value="Unassembled WGS sequence"/>
</dbReference>
<sequence length="403" mass="42744">MTESTTTNSTPKLNSESNTKLLIPIVITVLAVYTTIGISLGILPKFIKHELGFGNLAVGLVIGLQALATLLTRAYAGKTTDVLGSKISTTRGILLVLLAGVLYMCACSAISIPLLSLSLLLLSRIVHGIAESFLVTGILTWGIGLLGQQNSGKVMTWNGIAMYAGIAIGAPFSLWIVQFGSTLAFSSIIILAFISWTASKRLPIVAVHKGHLRTPFYKVIGKVFPQGIALAFSSIAFACIASFIALLFCQKNWDGASLGFLFFGGSYILTRVFFSSYPDRFGGFKVAMISFLIEIAGQLCIGLSTNGWIAILGCALTGIGFSLVFPSLGVLAIQKITPQMRGTALGAYAAFFDLSLGIAGPTAGLIAGWFSYQSIYFFGAFSCVIAIASLLQSERKEIQAIVN</sequence>
<feature type="transmembrane region" description="Helical" evidence="4">
    <location>
        <begin position="345"/>
        <end position="369"/>
    </location>
</feature>
<feature type="transmembrane region" description="Helical" evidence="4">
    <location>
        <begin position="53"/>
        <end position="72"/>
    </location>
</feature>
<feature type="transmembrane region" description="Helical" evidence="4">
    <location>
        <begin position="375"/>
        <end position="391"/>
    </location>
</feature>
<evidence type="ECO:0000256" key="2">
    <source>
        <dbReference type="ARBA" id="ARBA00022989"/>
    </source>
</evidence>
<dbReference type="Pfam" id="PF07690">
    <property type="entry name" value="MFS_1"/>
    <property type="match status" value="2"/>
</dbReference>
<dbReference type="CDD" id="cd17489">
    <property type="entry name" value="MFS_YfcJ_like"/>
    <property type="match status" value="1"/>
</dbReference>
<feature type="transmembrane region" description="Helical" evidence="4">
    <location>
        <begin position="93"/>
        <end position="119"/>
    </location>
</feature>
<accession>A0A521BGF9</accession>
<dbReference type="EMBL" id="FXTQ01000001">
    <property type="protein sequence ID" value="SMO46194.1"/>
    <property type="molecule type" value="Genomic_DNA"/>
</dbReference>
<keyword evidence="1 4" id="KW-0812">Transmembrane</keyword>
<dbReference type="RefSeq" id="WP_111375964.1">
    <property type="nucleotide sequence ID" value="NZ_CP043612.1"/>
</dbReference>
<dbReference type="PROSITE" id="PS50850">
    <property type="entry name" value="MFS"/>
    <property type="match status" value="1"/>
</dbReference>
<gene>
    <name evidence="6" type="ORF">SAMN06265220_101994</name>
</gene>
<feature type="transmembrane region" description="Helical" evidence="4">
    <location>
        <begin position="286"/>
        <end position="304"/>
    </location>
</feature>
<reference evidence="6 7" key="1">
    <citation type="submission" date="2017-05" db="EMBL/GenBank/DDBJ databases">
        <authorList>
            <person name="Varghese N."/>
            <person name="Submissions S."/>
        </authorList>
    </citation>
    <scope>NUCLEOTIDE SEQUENCE [LARGE SCALE GENOMIC DNA]</scope>
    <source>
        <strain evidence="6 7">DSM 29982</strain>
    </source>
</reference>
<feature type="transmembrane region" description="Helical" evidence="4">
    <location>
        <begin position="255"/>
        <end position="274"/>
    </location>
</feature>
<feature type="domain" description="Major facilitator superfamily (MFS) profile" evidence="5">
    <location>
        <begin position="173"/>
        <end position="403"/>
    </location>
</feature>
<name>A0A521BGF9_9FLAO</name>
<evidence type="ECO:0000256" key="1">
    <source>
        <dbReference type="ARBA" id="ARBA00022692"/>
    </source>
</evidence>
<feature type="transmembrane region" description="Helical" evidence="4">
    <location>
        <begin position="223"/>
        <end position="249"/>
    </location>
</feature>
<evidence type="ECO:0000256" key="4">
    <source>
        <dbReference type="SAM" id="Phobius"/>
    </source>
</evidence>
<evidence type="ECO:0000313" key="7">
    <source>
        <dbReference type="Proteomes" id="UP000319267"/>
    </source>
</evidence>
<dbReference type="NCBIfam" id="NF003477">
    <property type="entry name" value="PRK05122.1"/>
    <property type="match status" value="1"/>
</dbReference>